<dbReference type="PANTHER" id="PTHR43103:SF5">
    <property type="entry name" value="4-EPIMERASE, PUTATIVE (AFU_ORTHOLOGUE AFUA_7G00360)-RELATED"/>
    <property type="match status" value="1"/>
</dbReference>
<evidence type="ECO:0000256" key="1">
    <source>
        <dbReference type="ARBA" id="ARBA00007637"/>
    </source>
</evidence>
<name>A0A3S4APS4_9PEZI</name>
<evidence type="ECO:0000313" key="7">
    <source>
        <dbReference type="Proteomes" id="UP000289323"/>
    </source>
</evidence>
<dbReference type="SUPFAM" id="SSF51735">
    <property type="entry name" value="NAD(P)-binding Rossmann-fold domains"/>
    <property type="match status" value="1"/>
</dbReference>
<evidence type="ECO:0000256" key="2">
    <source>
        <dbReference type="ARBA" id="ARBA00023002"/>
    </source>
</evidence>
<sequence>MPITLPTTTTTTQGSTAPPPPTSSPSTRGGDLSLSPSLTRGKLAAAVVVCRALYNLVHLVLAALSRRQHALLTVVYHVVDQLVVMYSVGVIVEAEGERRVLGWRVIRQLRTARVFLRGLEVENVTFTSGRITPPGLLKSCPLTLLEPATHVNANTMRIAITGARGLVGREVVKKCAAAGHHTIQINRTAQPPDPSIPNTEMRTADAANDYDALLAAFESADAVIHLAAVPNPVGKADHFVHQNNVSAAFNGLRAAAERRVARFAYASSVNAVGLVYSHQPLEFPYFPIDEAFPPRPTDAYALAKLEGETAAAAIARWFPFMRVACLRIHQVGTRREVVEDYEKDHEKAVRQLWGWVSPAATARACLLAVERADRFEGCEVFNIVAPDICAAGEDAEMSSDELARKYYPKAEIREGLSGKRGFWTVDKAREVLGWTHDEKE</sequence>
<dbReference type="InterPro" id="IPR001509">
    <property type="entry name" value="Epimerase_deHydtase"/>
</dbReference>
<dbReference type="Gene3D" id="3.40.50.720">
    <property type="entry name" value="NAD(P)-binding Rossmann-like Domain"/>
    <property type="match status" value="1"/>
</dbReference>
<feature type="domain" description="NAD-dependent epimerase/dehydratase" evidence="5">
    <location>
        <begin position="158"/>
        <end position="334"/>
    </location>
</feature>
<gene>
    <name evidence="6" type="ORF">TT172_LOCUS5423</name>
</gene>
<reference evidence="6 7" key="1">
    <citation type="submission" date="2018-04" db="EMBL/GenBank/DDBJ databases">
        <authorList>
            <person name="Huttner S."/>
            <person name="Dainat J."/>
        </authorList>
    </citation>
    <scope>NUCLEOTIDE SEQUENCE [LARGE SCALE GENOMIC DNA]</scope>
</reference>
<evidence type="ECO:0000313" key="6">
    <source>
        <dbReference type="EMBL" id="SPQ23004.1"/>
    </source>
</evidence>
<dbReference type="Proteomes" id="UP000289323">
    <property type="component" value="Unassembled WGS sequence"/>
</dbReference>
<dbReference type="PANTHER" id="PTHR43103">
    <property type="entry name" value="NUCLEOSIDE-DIPHOSPHATE-SUGAR EPIMERASE"/>
    <property type="match status" value="1"/>
</dbReference>
<dbReference type="EMBL" id="OUUZ01000009">
    <property type="protein sequence ID" value="SPQ23004.1"/>
    <property type="molecule type" value="Genomic_DNA"/>
</dbReference>
<comment type="similarity">
    <text evidence="1">Belongs to the NAD(P)-dependent epimerase/dehydratase family.</text>
</comment>
<dbReference type="AlphaFoldDB" id="A0A3S4APS4"/>
<evidence type="ECO:0000259" key="5">
    <source>
        <dbReference type="Pfam" id="PF01370"/>
    </source>
</evidence>
<dbReference type="Pfam" id="PF01370">
    <property type="entry name" value="Epimerase"/>
    <property type="match status" value="1"/>
</dbReference>
<organism evidence="6 7">
    <name type="scientific">Thermothielavioides terrestris</name>
    <dbReference type="NCBI Taxonomy" id="2587410"/>
    <lineage>
        <taxon>Eukaryota</taxon>
        <taxon>Fungi</taxon>
        <taxon>Dikarya</taxon>
        <taxon>Ascomycota</taxon>
        <taxon>Pezizomycotina</taxon>
        <taxon>Sordariomycetes</taxon>
        <taxon>Sordariomycetidae</taxon>
        <taxon>Sordariales</taxon>
        <taxon>Chaetomiaceae</taxon>
        <taxon>Thermothielavioides</taxon>
    </lineage>
</organism>
<protein>
    <submittedName>
        <fullName evidence="6">6f3ae0ff-7a73-4908-8d1f-c91e2933becb</fullName>
    </submittedName>
</protein>
<dbReference type="GO" id="GO:0016491">
    <property type="term" value="F:oxidoreductase activity"/>
    <property type="evidence" value="ECO:0007669"/>
    <property type="project" value="UniProtKB-KW"/>
</dbReference>
<evidence type="ECO:0000256" key="4">
    <source>
        <dbReference type="SAM" id="MobiDB-lite"/>
    </source>
</evidence>
<keyword evidence="3" id="KW-0520">NAD</keyword>
<dbReference type="InterPro" id="IPR036291">
    <property type="entry name" value="NAD(P)-bd_dom_sf"/>
</dbReference>
<feature type="compositionally biased region" description="Low complexity" evidence="4">
    <location>
        <begin position="1"/>
        <end position="16"/>
    </location>
</feature>
<evidence type="ECO:0000256" key="3">
    <source>
        <dbReference type="ARBA" id="ARBA00023027"/>
    </source>
</evidence>
<feature type="region of interest" description="Disordered" evidence="4">
    <location>
        <begin position="1"/>
        <end position="33"/>
    </location>
</feature>
<accession>A0A3S4APS4</accession>
<keyword evidence="2" id="KW-0560">Oxidoreductase</keyword>
<proteinExistence type="inferred from homology"/>